<dbReference type="AlphaFoldDB" id="A0A2Z6QYQ6"/>
<dbReference type="EMBL" id="BEXD01000824">
    <property type="protein sequence ID" value="GBB90424.1"/>
    <property type="molecule type" value="Genomic_DNA"/>
</dbReference>
<comment type="caution">
    <text evidence="1">The sequence shown here is derived from an EMBL/GenBank/DDBJ whole genome shotgun (WGS) entry which is preliminary data.</text>
</comment>
<dbReference type="Proteomes" id="UP000247702">
    <property type="component" value="Unassembled WGS sequence"/>
</dbReference>
<accession>A0A2Z6QYQ6</accession>
<keyword evidence="2" id="KW-1185">Reference proteome</keyword>
<organism evidence="1 2">
    <name type="scientific">Rhizophagus clarus</name>
    <dbReference type="NCBI Taxonomy" id="94130"/>
    <lineage>
        <taxon>Eukaryota</taxon>
        <taxon>Fungi</taxon>
        <taxon>Fungi incertae sedis</taxon>
        <taxon>Mucoromycota</taxon>
        <taxon>Glomeromycotina</taxon>
        <taxon>Glomeromycetes</taxon>
        <taxon>Glomerales</taxon>
        <taxon>Glomeraceae</taxon>
        <taxon>Rhizophagus</taxon>
    </lineage>
</organism>
<gene>
    <name evidence="1" type="ORF">RclHR1_01740001</name>
</gene>
<reference evidence="1 2" key="1">
    <citation type="submission" date="2017-11" db="EMBL/GenBank/DDBJ databases">
        <title>The genome of Rhizophagus clarus HR1 reveals common genetic basis of auxotrophy among arbuscular mycorrhizal fungi.</title>
        <authorList>
            <person name="Kobayashi Y."/>
        </authorList>
    </citation>
    <scope>NUCLEOTIDE SEQUENCE [LARGE SCALE GENOMIC DNA]</scope>
    <source>
        <strain evidence="1 2">HR1</strain>
    </source>
</reference>
<name>A0A2Z6QYQ6_9GLOM</name>
<sequence length="322" mass="37701">MSGLIATQLLDKNQVTEQTLKYELSRFISSVASVKLHNESILNNTIESFTQKLVYWIDEAMRMSLKEILCLYHYFFVFEEKVKIITTDSKTKDKIAKSMIYKKMLQEFSSENFDYYRITDKKLCSLCKLEHGDEKNIKDTYKAESYFIKCEQHEIEIVAYNMTKSDKILTSEYLDWHAKLTGLPRTHVLEANLLINLMPGNKVSYLFFPEQCEENGLIFFEVKSDSELIVKSILEHFSYLKFQNSFRGIDNYNFASPQPWSLPCPICDGKYGNYGLHGSWYCENGNQLPYNPELVKLYFQDKLEYCLTCNTLSNKFKFTIVA</sequence>
<evidence type="ECO:0000313" key="2">
    <source>
        <dbReference type="Proteomes" id="UP000247702"/>
    </source>
</evidence>
<proteinExistence type="predicted"/>
<protein>
    <submittedName>
        <fullName evidence="1">Uncharacterized protein</fullName>
    </submittedName>
</protein>
<evidence type="ECO:0000313" key="1">
    <source>
        <dbReference type="EMBL" id="GBB90424.1"/>
    </source>
</evidence>